<sequence length="293" mass="33337">MTKRKLKNTKKKHQGDVSLTQEEVPLDVQVTDNSNHVTLNPVTPSLHDPGPQSPSAAVEVDVGNVSEADDLEEYGGPQLTHLVDTAVKVVKRTLDLPTFKPYTTIVMQDLNLVSRQHVALELGATAFSKPFLRDPKPVSRKLRVGTFRNELANLQSVITSVEVAQLVDEGGQVYRLQKGPYWTLWKQLDELRKRSKDAFDVFNLPMPAMPTWGRSEDPLAFYMANEYEILGICYRAEVENYLVTLDEYFDFATNEARPPDEEVEQYYDEYRRSISAPPQKSNVTPHLLLYRIQ</sequence>
<accession>A0AAD6UQ69</accession>
<dbReference type="EMBL" id="JARJCW010000123">
    <property type="protein sequence ID" value="KAJ7192195.1"/>
    <property type="molecule type" value="Genomic_DNA"/>
</dbReference>
<dbReference type="Proteomes" id="UP001219525">
    <property type="component" value="Unassembled WGS sequence"/>
</dbReference>
<name>A0AAD6UQ69_9AGAR</name>
<evidence type="ECO:0000313" key="2">
    <source>
        <dbReference type="EMBL" id="KAJ7192195.1"/>
    </source>
</evidence>
<feature type="compositionally biased region" description="Basic residues" evidence="1">
    <location>
        <begin position="1"/>
        <end position="13"/>
    </location>
</feature>
<dbReference type="AlphaFoldDB" id="A0AAD6UQ69"/>
<comment type="caution">
    <text evidence="2">The sequence shown here is derived from an EMBL/GenBank/DDBJ whole genome shotgun (WGS) entry which is preliminary data.</text>
</comment>
<keyword evidence="3" id="KW-1185">Reference proteome</keyword>
<evidence type="ECO:0000313" key="3">
    <source>
        <dbReference type="Proteomes" id="UP001219525"/>
    </source>
</evidence>
<reference evidence="2" key="1">
    <citation type="submission" date="2023-03" db="EMBL/GenBank/DDBJ databases">
        <title>Massive genome expansion in bonnet fungi (Mycena s.s.) driven by repeated elements and novel gene families across ecological guilds.</title>
        <authorList>
            <consortium name="Lawrence Berkeley National Laboratory"/>
            <person name="Harder C.B."/>
            <person name="Miyauchi S."/>
            <person name="Viragh M."/>
            <person name="Kuo A."/>
            <person name="Thoen E."/>
            <person name="Andreopoulos B."/>
            <person name="Lu D."/>
            <person name="Skrede I."/>
            <person name="Drula E."/>
            <person name="Henrissat B."/>
            <person name="Morin E."/>
            <person name="Kohler A."/>
            <person name="Barry K."/>
            <person name="LaButti K."/>
            <person name="Morin E."/>
            <person name="Salamov A."/>
            <person name="Lipzen A."/>
            <person name="Mereny Z."/>
            <person name="Hegedus B."/>
            <person name="Baldrian P."/>
            <person name="Stursova M."/>
            <person name="Weitz H."/>
            <person name="Taylor A."/>
            <person name="Grigoriev I.V."/>
            <person name="Nagy L.G."/>
            <person name="Martin F."/>
            <person name="Kauserud H."/>
        </authorList>
    </citation>
    <scope>NUCLEOTIDE SEQUENCE</scope>
    <source>
        <strain evidence="2">9144</strain>
    </source>
</reference>
<protein>
    <submittedName>
        <fullName evidence="2">Uncharacterized protein</fullName>
    </submittedName>
</protein>
<gene>
    <name evidence="2" type="ORF">GGX14DRAFT_578357</name>
</gene>
<organism evidence="2 3">
    <name type="scientific">Mycena pura</name>
    <dbReference type="NCBI Taxonomy" id="153505"/>
    <lineage>
        <taxon>Eukaryota</taxon>
        <taxon>Fungi</taxon>
        <taxon>Dikarya</taxon>
        <taxon>Basidiomycota</taxon>
        <taxon>Agaricomycotina</taxon>
        <taxon>Agaricomycetes</taxon>
        <taxon>Agaricomycetidae</taxon>
        <taxon>Agaricales</taxon>
        <taxon>Marasmiineae</taxon>
        <taxon>Mycenaceae</taxon>
        <taxon>Mycena</taxon>
    </lineage>
</organism>
<feature type="region of interest" description="Disordered" evidence="1">
    <location>
        <begin position="1"/>
        <end position="24"/>
    </location>
</feature>
<evidence type="ECO:0000256" key="1">
    <source>
        <dbReference type="SAM" id="MobiDB-lite"/>
    </source>
</evidence>
<proteinExistence type="predicted"/>